<dbReference type="Gene3D" id="3.90.1690.10">
    <property type="entry name" value="phage-related protein like domain"/>
    <property type="match status" value="1"/>
</dbReference>
<evidence type="ECO:0000313" key="2">
    <source>
        <dbReference type="Proteomes" id="UP000011744"/>
    </source>
</evidence>
<dbReference type="InterPro" id="IPR053738">
    <property type="entry name" value="Lambda_capsid_assembly"/>
</dbReference>
<organism evidence="1 2">
    <name type="scientific">Paramagnetospirillum caucaseum</name>
    <dbReference type="NCBI Taxonomy" id="1244869"/>
    <lineage>
        <taxon>Bacteria</taxon>
        <taxon>Pseudomonadati</taxon>
        <taxon>Pseudomonadota</taxon>
        <taxon>Alphaproteobacteria</taxon>
        <taxon>Rhodospirillales</taxon>
        <taxon>Magnetospirillaceae</taxon>
        <taxon>Paramagnetospirillum</taxon>
    </lineage>
</organism>
<protein>
    <recommendedName>
        <fullName evidence="3">Major capsid protein</fullName>
    </recommendedName>
</protein>
<name>M2Y9M3_9PROT</name>
<evidence type="ECO:0008006" key="3">
    <source>
        <dbReference type="Google" id="ProtNLM"/>
    </source>
</evidence>
<reference evidence="1 2" key="1">
    <citation type="journal article" date="2014" name="Genome Announc.">
        <title>Draft Genome Sequence of Magnetospirillum sp. Strain SO-1, a Freshwater Magnetotactic Bacterium Isolated from the Ol'khovka River, Russia.</title>
        <authorList>
            <person name="Grouzdev D.S."/>
            <person name="Dziuba M.V."/>
            <person name="Sukhacheva M.S."/>
            <person name="Mardanov A.V."/>
            <person name="Beletskiy A.V."/>
            <person name="Kuznetsov B.B."/>
            <person name="Skryabin K.G."/>
        </authorList>
    </citation>
    <scope>NUCLEOTIDE SEQUENCE [LARGE SCALE GENOMIC DNA]</scope>
    <source>
        <strain evidence="1 2">SO-1</strain>
    </source>
</reference>
<gene>
    <name evidence="1" type="ORF">H261_11824</name>
</gene>
<dbReference type="AlphaFoldDB" id="M2Y9M3"/>
<dbReference type="STRING" id="1244869.H261_11824"/>
<comment type="caution">
    <text evidence="1">The sequence shown here is derived from an EMBL/GenBank/DDBJ whole genome shotgun (WGS) entry which is preliminary data.</text>
</comment>
<sequence length="327" mass="35802">MTIPGAILSPVGPGNVRVADAVLTNLALGYSNTDAVGSLLFPSVPVILRAGKIIRFGLEAFRLYSTKRAPGAHIAEVMFGYTADDYAVVQDAITAKIPVEIAQEAQAAHNIDLGQGAVSLTMEVLTQIQEHDQATLATSAASYDANHKLAYTNLTSWWNDDSKPLTDIAEAKEAVRRTCGRYPNTFVLSPSAWSAVRRHPQVLARFPVHEGVITLEQFAKLIEIDTIRVGTRTYWDDGLDGFQDMWGAHAVMAWVNPTAQNPATKPGIFQRAMPSFGYTYTLVNGLVVEQPYYHEDTRSWKYPNLREQKSVLTGMLAGFVFIGAGTK</sequence>
<dbReference type="OrthoDB" id="5449178at2"/>
<dbReference type="eggNOG" id="ENOG502Z7K7">
    <property type="taxonomic scope" value="Bacteria"/>
</dbReference>
<evidence type="ECO:0000313" key="1">
    <source>
        <dbReference type="EMBL" id="EME69721.1"/>
    </source>
</evidence>
<dbReference type="RefSeq" id="WP_008617696.1">
    <property type="nucleotide sequence ID" value="NZ_AONQ01000028.1"/>
</dbReference>
<proteinExistence type="predicted"/>
<dbReference type="EMBL" id="AONQ01000028">
    <property type="protein sequence ID" value="EME69721.1"/>
    <property type="molecule type" value="Genomic_DNA"/>
</dbReference>
<dbReference type="PATRIC" id="fig|1244869.3.peg.2382"/>
<dbReference type="Proteomes" id="UP000011744">
    <property type="component" value="Unassembled WGS sequence"/>
</dbReference>
<keyword evidence="2" id="KW-1185">Reference proteome</keyword>
<accession>M2Y9M3</accession>